<dbReference type="Proteomes" id="UP000238308">
    <property type="component" value="Unassembled WGS sequence"/>
</dbReference>
<proteinExistence type="predicted"/>
<evidence type="ECO:0000313" key="3">
    <source>
        <dbReference type="Proteomes" id="UP000238308"/>
    </source>
</evidence>
<sequence length="315" mass="34523">MLSAQAGTAILFSLLFVDGSNCGSGDKLVRQGSVLCRTQQGFLLFELVVVMMIASLLATWAASRWASEIDDHAASSTGVWLARVGDAVRQELKVRANAWQEVTLTQSSRFDSDRSDRVETLSVRDLITAGHLPEGFLTQPSLRYELTVHVRQRIQTSCFRLLCGLEALILLRPSASEFEHAQDSNRLGKILTTLSGTGLVVHPLNVERLKGPQLDLANPPWGAIELLPAGTIGMHVSNPVLLKPRDRFGGVYVSPHGGDCKSWGLAERYLNPLTGNCTCPEGYVPRQLAEWRIDPPHEHSFQATGVRSYICVAPL</sequence>
<protein>
    <submittedName>
        <fullName evidence="2">Uncharacterized protein</fullName>
    </submittedName>
</protein>
<keyword evidence="1" id="KW-0472">Membrane</keyword>
<evidence type="ECO:0000256" key="1">
    <source>
        <dbReference type="SAM" id="Phobius"/>
    </source>
</evidence>
<feature type="transmembrane region" description="Helical" evidence="1">
    <location>
        <begin position="41"/>
        <end position="62"/>
    </location>
</feature>
<evidence type="ECO:0000313" key="2">
    <source>
        <dbReference type="EMBL" id="PRY96510.1"/>
    </source>
</evidence>
<dbReference type="AlphaFoldDB" id="A0A2T0XC45"/>
<comment type="caution">
    <text evidence="2">The sequence shown here is derived from an EMBL/GenBank/DDBJ whole genome shotgun (WGS) entry which is preliminary data.</text>
</comment>
<keyword evidence="3" id="KW-1185">Reference proteome</keyword>
<organism evidence="2 3">
    <name type="scientific">Jezberella montanilacus</name>
    <dbReference type="NCBI Taxonomy" id="323426"/>
    <lineage>
        <taxon>Bacteria</taxon>
        <taxon>Pseudomonadati</taxon>
        <taxon>Pseudomonadota</taxon>
        <taxon>Betaproteobacteria</taxon>
        <taxon>Burkholderiales</taxon>
        <taxon>Alcaligenaceae</taxon>
        <taxon>Jezberella</taxon>
    </lineage>
</organism>
<accession>A0A2T0XC45</accession>
<gene>
    <name evidence="2" type="ORF">BCM14_2750</name>
</gene>
<keyword evidence="1" id="KW-1133">Transmembrane helix</keyword>
<reference evidence="2 3" key="1">
    <citation type="submission" date="2018-03" db="EMBL/GenBank/DDBJ databases">
        <title>Genomic Encyclopedia of Type Strains, Phase III (KMG-III): the genomes of soil and plant-associated and newly described type strains.</title>
        <authorList>
            <person name="Whitman W."/>
        </authorList>
    </citation>
    <scope>NUCLEOTIDE SEQUENCE [LARGE SCALE GENOMIC DNA]</scope>
    <source>
        <strain evidence="2 3">MWH-P2sevCIIIb</strain>
    </source>
</reference>
<name>A0A2T0XC45_9BURK</name>
<dbReference type="EMBL" id="PVTV01000017">
    <property type="protein sequence ID" value="PRY96510.1"/>
    <property type="molecule type" value="Genomic_DNA"/>
</dbReference>
<keyword evidence="1" id="KW-0812">Transmembrane</keyword>